<name>A0A8J3IM62_9CHLR</name>
<evidence type="ECO:0000313" key="8">
    <source>
        <dbReference type="Proteomes" id="UP000597444"/>
    </source>
</evidence>
<keyword evidence="8" id="KW-1185">Reference proteome</keyword>
<organism evidence="7 8">
    <name type="scientific">Reticulibacter mediterranei</name>
    <dbReference type="NCBI Taxonomy" id="2778369"/>
    <lineage>
        <taxon>Bacteria</taxon>
        <taxon>Bacillati</taxon>
        <taxon>Chloroflexota</taxon>
        <taxon>Ktedonobacteria</taxon>
        <taxon>Ktedonobacterales</taxon>
        <taxon>Reticulibacteraceae</taxon>
        <taxon>Reticulibacter</taxon>
    </lineage>
</organism>
<dbReference type="GO" id="GO:0003954">
    <property type="term" value="F:NADH dehydrogenase activity"/>
    <property type="evidence" value="ECO:0007669"/>
    <property type="project" value="TreeGrafter"/>
</dbReference>
<feature type="transmembrane region" description="Helical" evidence="5">
    <location>
        <begin position="93"/>
        <end position="113"/>
    </location>
</feature>
<keyword evidence="2 5" id="KW-0812">Transmembrane</keyword>
<feature type="transmembrane region" description="Helical" evidence="5">
    <location>
        <begin position="170"/>
        <end position="191"/>
    </location>
</feature>
<evidence type="ECO:0000256" key="6">
    <source>
        <dbReference type="RuleBase" id="RU000471"/>
    </source>
</evidence>
<proteinExistence type="inferred from homology"/>
<comment type="similarity">
    <text evidence="5 6">Belongs to the complex I subunit 1 family.</text>
</comment>
<dbReference type="PANTHER" id="PTHR11432">
    <property type="entry name" value="NADH DEHYDROGENASE SUBUNIT 1"/>
    <property type="match status" value="1"/>
</dbReference>
<dbReference type="GO" id="GO:0009060">
    <property type="term" value="P:aerobic respiration"/>
    <property type="evidence" value="ECO:0007669"/>
    <property type="project" value="TreeGrafter"/>
</dbReference>
<dbReference type="PROSITE" id="PS00668">
    <property type="entry name" value="COMPLEX1_ND1_2"/>
    <property type="match status" value="1"/>
</dbReference>
<dbReference type="PANTHER" id="PTHR11432:SF3">
    <property type="entry name" value="NADH-UBIQUINONE OXIDOREDUCTASE CHAIN 1"/>
    <property type="match status" value="1"/>
</dbReference>
<dbReference type="AlphaFoldDB" id="A0A8J3IM62"/>
<reference evidence="7" key="1">
    <citation type="submission" date="2020-10" db="EMBL/GenBank/DDBJ databases">
        <title>Taxonomic study of unclassified bacteria belonging to the class Ktedonobacteria.</title>
        <authorList>
            <person name="Yabe S."/>
            <person name="Wang C.M."/>
            <person name="Zheng Y."/>
            <person name="Sakai Y."/>
            <person name="Cavaletti L."/>
            <person name="Monciardini P."/>
            <person name="Donadio S."/>
        </authorList>
    </citation>
    <scope>NUCLEOTIDE SEQUENCE</scope>
    <source>
        <strain evidence="7">ID150040</strain>
    </source>
</reference>
<dbReference type="EC" id="7.1.1.-" evidence="5"/>
<dbReference type="HAMAP" id="MF_01350">
    <property type="entry name" value="NDH1_NuoH"/>
    <property type="match status" value="1"/>
</dbReference>
<comment type="caution">
    <text evidence="7">The sequence shown here is derived from an EMBL/GenBank/DDBJ whole genome shotgun (WGS) entry which is preliminary data.</text>
</comment>
<evidence type="ECO:0000256" key="2">
    <source>
        <dbReference type="ARBA" id="ARBA00022692"/>
    </source>
</evidence>
<feature type="transmembrane region" description="Helical" evidence="5">
    <location>
        <begin position="125"/>
        <end position="149"/>
    </location>
</feature>
<dbReference type="InterPro" id="IPR001694">
    <property type="entry name" value="NADH_UbQ_OxRdtase_su1/FPO"/>
</dbReference>
<dbReference type="GO" id="GO:0005886">
    <property type="term" value="C:plasma membrane"/>
    <property type="evidence" value="ECO:0007669"/>
    <property type="project" value="UniProtKB-SubCell"/>
</dbReference>
<keyword evidence="5 6" id="KW-0520">NAD</keyword>
<sequence>MNISIADDIWYLQLWHGIISWDFLQFVVAFLSFFGFVLTSATLLVLAERKVMGWMQDRLGPMHTGPWGLLQTVADVVKLLLKEDIRVANSDKAIYLLAPAVFLAPVIGVFAVLPFSPFISIPGSAIATGIVYYVAMSSIDVVGVIMAGWGSNNKYSLIGGLRSAAQMISYELPLVLSLISIIMLTSVLVGLPGYPSGPSGIGTLALVEIQKFQNVWHNTGIPVLDFIFQGFTPWAWFFLVQPLMLAIYYICGLAETNRAPFDLPEAESELVAGYMTEYSGMRWAMFFLGEYGNMTIVSAIASYLFLGGFSGPGVAYLTGLNNPGWGLLGNLLGMVYLILKIYLLCLVFIWVRTTLPRLRSDQLMQFAWLILIPVTLVNIIVTAGLYLIVNAFAAPAWVFLVVLGIVNWAMVFGFIWIVGRATVSSTRRAQAPAIRAQRRATSVPALQLRDGIPAKVAQIPESAATASGQK</sequence>
<keyword evidence="5" id="KW-0874">Quinone</keyword>
<dbReference type="GO" id="GO:0016655">
    <property type="term" value="F:oxidoreductase activity, acting on NAD(P)H, quinone or similar compound as acceptor"/>
    <property type="evidence" value="ECO:0007669"/>
    <property type="project" value="UniProtKB-UniRule"/>
</dbReference>
<evidence type="ECO:0000256" key="5">
    <source>
        <dbReference type="HAMAP-Rule" id="MF_01350"/>
    </source>
</evidence>
<dbReference type="InterPro" id="IPR018086">
    <property type="entry name" value="NADH_UbQ_OxRdtase_su1_CS"/>
</dbReference>
<evidence type="ECO:0000313" key="7">
    <source>
        <dbReference type="EMBL" id="GHO94144.1"/>
    </source>
</evidence>
<comment type="subcellular location">
    <subcellularLocation>
        <location evidence="5 6">Cell membrane</location>
        <topology evidence="5 6">Multi-pass membrane protein</topology>
    </subcellularLocation>
    <subcellularLocation>
        <location evidence="1">Membrane</location>
        <topology evidence="1">Multi-pass membrane protein</topology>
    </subcellularLocation>
</comment>
<dbReference type="RefSeq" id="WP_220204902.1">
    <property type="nucleotide sequence ID" value="NZ_BNJK01000001.1"/>
</dbReference>
<gene>
    <name evidence="7" type="primary">nuoH_2</name>
    <name evidence="5" type="synonym">nuoH</name>
    <name evidence="7" type="ORF">KSF_041920</name>
</gene>
<dbReference type="EMBL" id="BNJK01000001">
    <property type="protein sequence ID" value="GHO94144.1"/>
    <property type="molecule type" value="Genomic_DNA"/>
</dbReference>
<feature type="transmembrane region" description="Helical" evidence="5">
    <location>
        <begin position="23"/>
        <end position="46"/>
    </location>
</feature>
<keyword evidence="5" id="KW-1278">Translocase</keyword>
<feature type="transmembrane region" description="Helical" evidence="5">
    <location>
        <begin position="325"/>
        <end position="351"/>
    </location>
</feature>
<evidence type="ECO:0000256" key="3">
    <source>
        <dbReference type="ARBA" id="ARBA00022989"/>
    </source>
</evidence>
<feature type="transmembrane region" description="Helical" evidence="5">
    <location>
        <begin position="394"/>
        <end position="418"/>
    </location>
</feature>
<keyword evidence="4 5" id="KW-0472">Membrane</keyword>
<feature type="transmembrane region" description="Helical" evidence="5">
    <location>
        <begin position="363"/>
        <end position="388"/>
    </location>
</feature>
<dbReference type="Pfam" id="PF00146">
    <property type="entry name" value="NADHdh"/>
    <property type="match status" value="1"/>
</dbReference>
<feature type="transmembrane region" description="Helical" evidence="5">
    <location>
        <begin position="234"/>
        <end position="251"/>
    </location>
</feature>
<evidence type="ECO:0000256" key="4">
    <source>
        <dbReference type="ARBA" id="ARBA00023136"/>
    </source>
</evidence>
<dbReference type="Proteomes" id="UP000597444">
    <property type="component" value="Unassembled WGS sequence"/>
</dbReference>
<protein>
    <recommendedName>
        <fullName evidence="5">NADH-quinone oxidoreductase subunit H</fullName>
        <ecNumber evidence="5">7.1.1.-</ecNumber>
    </recommendedName>
    <alternativeName>
        <fullName evidence="5">NADH dehydrogenase I subunit H</fullName>
    </alternativeName>
    <alternativeName>
        <fullName evidence="5">NDH-1 subunit H</fullName>
    </alternativeName>
</protein>
<comment type="function">
    <text evidence="5">NDH-1 shuttles electrons from NADH, via FMN and iron-sulfur (Fe-S) centers, to quinones in the respiratory chain. The immediate electron acceptor for the enzyme in this species is believed to be ubiquinone. Couples the redox reaction to proton translocation (for every two electrons transferred, four hydrogen ions are translocated across the cytoplasmic membrane), and thus conserves the redox energy in a proton gradient. This subunit may bind ubiquinone.</text>
</comment>
<keyword evidence="5" id="KW-1003">Cell membrane</keyword>
<dbReference type="GO" id="GO:0048038">
    <property type="term" value="F:quinone binding"/>
    <property type="evidence" value="ECO:0007669"/>
    <property type="project" value="UniProtKB-KW"/>
</dbReference>
<keyword evidence="3 5" id="KW-1133">Transmembrane helix</keyword>
<comment type="catalytic activity">
    <reaction evidence="5">
        <text>a quinone + NADH + 5 H(+)(in) = a quinol + NAD(+) + 4 H(+)(out)</text>
        <dbReference type="Rhea" id="RHEA:57888"/>
        <dbReference type="ChEBI" id="CHEBI:15378"/>
        <dbReference type="ChEBI" id="CHEBI:24646"/>
        <dbReference type="ChEBI" id="CHEBI:57540"/>
        <dbReference type="ChEBI" id="CHEBI:57945"/>
        <dbReference type="ChEBI" id="CHEBI:132124"/>
    </reaction>
</comment>
<feature type="transmembrane region" description="Helical" evidence="5">
    <location>
        <begin position="283"/>
        <end position="305"/>
    </location>
</feature>
<accession>A0A8J3IM62</accession>
<keyword evidence="5" id="KW-0830">Ubiquinone</keyword>
<comment type="subunit">
    <text evidence="5">NDH-1 is composed of 14 different subunits. Subunits NuoA, H, J, K, L, M, N constitute the membrane sector of the complex.</text>
</comment>
<evidence type="ECO:0000256" key="1">
    <source>
        <dbReference type="ARBA" id="ARBA00004141"/>
    </source>
</evidence>